<dbReference type="AlphaFoldDB" id="F4A2S3"/>
<keyword evidence="5" id="KW-1185">Reference proteome</keyword>
<dbReference type="KEGG" id="mas:Mahau_1055"/>
<gene>
    <name evidence="4" type="ordered locus">Mahau_1055</name>
</gene>
<comment type="similarity">
    <text evidence="1 3">Belongs to the UPF0122 family.</text>
</comment>
<dbReference type="Proteomes" id="UP000008457">
    <property type="component" value="Chromosome"/>
</dbReference>
<proteinExistence type="inferred from homology"/>
<reference evidence="5" key="1">
    <citation type="submission" date="2010-11" db="EMBL/GenBank/DDBJ databases">
        <title>The complete genome of Mahella australiensis DSM 15567.</title>
        <authorList>
            <consortium name="US DOE Joint Genome Institute (JGI-PGF)"/>
            <person name="Lucas S."/>
            <person name="Copeland A."/>
            <person name="Lapidus A."/>
            <person name="Bruce D."/>
            <person name="Goodwin L."/>
            <person name="Pitluck S."/>
            <person name="Kyrpides N."/>
            <person name="Mavromatis K."/>
            <person name="Pagani I."/>
            <person name="Ivanova N."/>
            <person name="Teshima H."/>
            <person name="Brettin T."/>
            <person name="Detter J.C."/>
            <person name="Han C."/>
            <person name="Tapia R."/>
            <person name="Land M."/>
            <person name="Hauser L."/>
            <person name="Markowitz V."/>
            <person name="Cheng J.-F."/>
            <person name="Hugenholtz P."/>
            <person name="Woyke T."/>
            <person name="Wu D."/>
            <person name="Spring S."/>
            <person name="Pukall R."/>
            <person name="Steenblock K."/>
            <person name="Schneider S."/>
            <person name="Klenk H.-P."/>
            <person name="Eisen J.A."/>
        </authorList>
    </citation>
    <scope>NUCLEOTIDE SEQUENCE [LARGE SCALE GENOMIC DNA]</scope>
    <source>
        <strain evidence="5">DSM 15567 / CIP 107919 / 50-1 BON</strain>
    </source>
</reference>
<sequence>MDRIAEVGLLLDLYGSILTDKERNMLDLHYNYDLSLAEIAEQMGVTRQAVHDNIKRGEAQLYELDSKLHLLEQHMKQKKYLDDILAQMDIMQCRLDDMRALIKTLSDERG</sequence>
<dbReference type="Gene3D" id="1.10.10.10">
    <property type="entry name" value="Winged helix-like DNA-binding domain superfamily/Winged helix DNA-binding domain"/>
    <property type="match status" value="1"/>
</dbReference>
<comment type="function">
    <text evidence="2 3">Might take part in the signal recognition particle (SRP) pathway. This is inferred from the conservation of its genetic proximity to ftsY/ffh. May be a regulatory protein.</text>
</comment>
<dbReference type="InterPro" id="IPR036388">
    <property type="entry name" value="WH-like_DNA-bd_sf"/>
</dbReference>
<dbReference type="EMBL" id="CP002360">
    <property type="protein sequence ID" value="AEE96253.1"/>
    <property type="molecule type" value="Genomic_DNA"/>
</dbReference>
<evidence type="ECO:0000313" key="5">
    <source>
        <dbReference type="Proteomes" id="UP000008457"/>
    </source>
</evidence>
<dbReference type="STRING" id="697281.Mahau_1055"/>
<reference evidence="4 5" key="2">
    <citation type="journal article" date="2011" name="Stand. Genomic Sci.">
        <title>Complete genome sequence of Mahella australiensis type strain (50-1 BON).</title>
        <authorList>
            <person name="Sikorski J."/>
            <person name="Teshima H."/>
            <person name="Nolan M."/>
            <person name="Lucas S."/>
            <person name="Hammon N."/>
            <person name="Deshpande S."/>
            <person name="Cheng J.F."/>
            <person name="Pitluck S."/>
            <person name="Liolios K."/>
            <person name="Pagani I."/>
            <person name="Ivanova N."/>
            <person name="Huntemann M."/>
            <person name="Mavromatis K."/>
            <person name="Ovchinikova G."/>
            <person name="Pati A."/>
            <person name="Tapia R."/>
            <person name="Han C."/>
            <person name="Goodwin L."/>
            <person name="Chen A."/>
            <person name="Palaniappan K."/>
            <person name="Land M."/>
            <person name="Hauser L."/>
            <person name="Ngatchou-Djao O.D."/>
            <person name="Rohde M."/>
            <person name="Pukall R."/>
            <person name="Spring S."/>
            <person name="Abt B."/>
            <person name="Goker M."/>
            <person name="Detter J.C."/>
            <person name="Woyke T."/>
            <person name="Bristow J."/>
            <person name="Markowitz V."/>
            <person name="Hugenholtz P."/>
            <person name="Eisen J.A."/>
            <person name="Kyrpides N.C."/>
            <person name="Klenk H.P."/>
            <person name="Lapidus A."/>
        </authorList>
    </citation>
    <scope>NUCLEOTIDE SEQUENCE [LARGE SCALE GENOMIC DNA]</scope>
    <source>
        <strain evidence="5">DSM 15567 / CIP 107919 / 50-1 BON</strain>
    </source>
</reference>
<dbReference type="InterPro" id="IPR013324">
    <property type="entry name" value="RNA_pol_sigma_r3/r4-like"/>
</dbReference>
<dbReference type="Pfam" id="PF04297">
    <property type="entry name" value="UPF0122"/>
    <property type="match status" value="1"/>
</dbReference>
<evidence type="ECO:0000313" key="4">
    <source>
        <dbReference type="EMBL" id="AEE96253.1"/>
    </source>
</evidence>
<dbReference type="PANTHER" id="PTHR40083:SF1">
    <property type="entry name" value="UPF0122 PROTEIN YLXM"/>
    <property type="match status" value="1"/>
</dbReference>
<dbReference type="PANTHER" id="PTHR40083">
    <property type="entry name" value="UPF0122 PROTEIN CBO2450/CLC_2298"/>
    <property type="match status" value="1"/>
</dbReference>
<dbReference type="InterPro" id="IPR054831">
    <property type="entry name" value="UPF0122_fam_protein"/>
</dbReference>
<name>F4A2S3_MAHA5</name>
<accession>F4A2S3</accession>
<dbReference type="RefSeq" id="WP_013780683.1">
    <property type="nucleotide sequence ID" value="NC_015520.1"/>
</dbReference>
<protein>
    <recommendedName>
        <fullName evidence="3">UPF0122 protein Mahau_1055</fullName>
    </recommendedName>
</protein>
<dbReference type="NCBIfam" id="NF045758">
    <property type="entry name" value="YlxM"/>
    <property type="match status" value="1"/>
</dbReference>
<evidence type="ECO:0000256" key="1">
    <source>
        <dbReference type="ARBA" id="ARBA00008720"/>
    </source>
</evidence>
<evidence type="ECO:0000256" key="2">
    <source>
        <dbReference type="ARBA" id="ARBA00024764"/>
    </source>
</evidence>
<dbReference type="eggNOG" id="COG2739">
    <property type="taxonomic scope" value="Bacteria"/>
</dbReference>
<dbReference type="InterPro" id="IPR007394">
    <property type="entry name" value="UPF0122"/>
</dbReference>
<organism evidence="4 5">
    <name type="scientific">Mahella australiensis (strain DSM 15567 / CIP 107919 / 50-1 BON)</name>
    <dbReference type="NCBI Taxonomy" id="697281"/>
    <lineage>
        <taxon>Bacteria</taxon>
        <taxon>Bacillati</taxon>
        <taxon>Bacillota</taxon>
        <taxon>Clostridia</taxon>
        <taxon>Thermoanaerobacterales</taxon>
        <taxon>Thermoanaerobacterales Family IV. Incertae Sedis</taxon>
        <taxon>Mahella</taxon>
    </lineage>
</organism>
<dbReference type="HOGENOM" id="CLU_129218_0_2_9"/>
<dbReference type="HAMAP" id="MF_00245">
    <property type="entry name" value="UPF0122"/>
    <property type="match status" value="1"/>
</dbReference>
<dbReference type="SUPFAM" id="SSF88659">
    <property type="entry name" value="Sigma3 and sigma4 domains of RNA polymerase sigma factors"/>
    <property type="match status" value="1"/>
</dbReference>
<evidence type="ECO:0000256" key="3">
    <source>
        <dbReference type="HAMAP-Rule" id="MF_00245"/>
    </source>
</evidence>